<organism evidence="2">
    <name type="scientific">Phytophthora nicotianae</name>
    <name type="common">Potato buckeye rot agent</name>
    <name type="synonym">Phytophthora parasitica</name>
    <dbReference type="NCBI Taxonomy" id="4792"/>
    <lineage>
        <taxon>Eukaryota</taxon>
        <taxon>Sar</taxon>
        <taxon>Stramenopiles</taxon>
        <taxon>Oomycota</taxon>
        <taxon>Peronosporomycetes</taxon>
        <taxon>Peronosporales</taxon>
        <taxon>Peronosporaceae</taxon>
        <taxon>Phytophthora</taxon>
    </lineage>
</organism>
<evidence type="ECO:0000256" key="1">
    <source>
        <dbReference type="SAM" id="MobiDB-lite"/>
    </source>
</evidence>
<feature type="region of interest" description="Disordered" evidence="1">
    <location>
        <begin position="156"/>
        <end position="247"/>
    </location>
</feature>
<dbReference type="Proteomes" id="UP000053236">
    <property type="component" value="Unassembled WGS sequence"/>
</dbReference>
<dbReference type="EMBL" id="KI685422">
    <property type="protein sequence ID" value="ETK90891.1"/>
    <property type="molecule type" value="Genomic_DNA"/>
</dbReference>
<sequence>MLSTQQSFRHVARPLVHSSRRDYGFQPRDAAETARRAAQQPLNTYVYGPAAATADEQVLRWHTLRERYLIPQVTTPQGYRERLQMQLNRHSGPSMRTIPVVLNPGESENAYEAQFQNWVERARGLPSYKSLRASFSEIDIRLERCLSLDFAKSKARRQLPGPRPQHHEASTPPAPPVSTDARYLEPAAPATGQSLSSAADLSSSHSSGKRSAPGDAVARHGGVLAPNVPDHKRPRRQGNLAGGKPQTPKRYAFHVVAELAMLIEQSWRGGGGESPLDSRVASTSDLRAMKRRVGSLNQFVHDSNVSVGRLADDLEEMHRRVDWFDTPQAIQNLVEDLQRQVAQLQGKQKCSSVLVLRFCH</sequence>
<proteinExistence type="predicted"/>
<name>W2H8U9_PHYNI</name>
<protein>
    <submittedName>
        <fullName evidence="2">Uncharacterized protein</fullName>
    </submittedName>
</protein>
<accession>W2H8U9</accession>
<feature type="compositionally biased region" description="Low complexity" evidence="1">
    <location>
        <begin position="194"/>
        <end position="206"/>
    </location>
</feature>
<dbReference type="AlphaFoldDB" id="W2H8U9"/>
<dbReference type="VEuPathDB" id="FungiDB:PPTG_19197"/>
<evidence type="ECO:0000313" key="2">
    <source>
        <dbReference type="EMBL" id="ETK90891.1"/>
    </source>
</evidence>
<gene>
    <name evidence="2" type="ORF">L915_05423</name>
</gene>
<reference evidence="2" key="1">
    <citation type="submission" date="2013-11" db="EMBL/GenBank/DDBJ databases">
        <title>The Genome Sequence of Phytophthora parasitica CJ02B3.</title>
        <authorList>
            <consortium name="The Broad Institute Genomics Platform"/>
            <person name="Russ C."/>
            <person name="Tyler B."/>
            <person name="Panabieres F."/>
            <person name="Shan W."/>
            <person name="Tripathy S."/>
            <person name="Grunwald N."/>
            <person name="Machado M."/>
            <person name="Johnson C.S."/>
            <person name="Arredondo F."/>
            <person name="Hong C."/>
            <person name="Coffey M."/>
            <person name="Young S.K."/>
            <person name="Zeng Q."/>
            <person name="Gargeya S."/>
            <person name="Fitzgerald M."/>
            <person name="Abouelleil A."/>
            <person name="Alvarado L."/>
            <person name="Chapman S.B."/>
            <person name="Gainer-Dewar J."/>
            <person name="Goldberg J."/>
            <person name="Griggs A."/>
            <person name="Gujja S."/>
            <person name="Hansen M."/>
            <person name="Howarth C."/>
            <person name="Imamovic A."/>
            <person name="Ireland A."/>
            <person name="Larimer J."/>
            <person name="McCowan C."/>
            <person name="Murphy C."/>
            <person name="Pearson M."/>
            <person name="Poon T.W."/>
            <person name="Priest M."/>
            <person name="Roberts A."/>
            <person name="Saif S."/>
            <person name="Shea T."/>
            <person name="Sykes S."/>
            <person name="Wortman J."/>
            <person name="Nusbaum C."/>
            <person name="Birren B."/>
        </authorList>
    </citation>
    <scope>NUCLEOTIDE SEQUENCE [LARGE SCALE GENOMIC DNA]</scope>
    <source>
        <strain evidence="2">CJ02B3</strain>
    </source>
</reference>
<dbReference type="VEuPathDB" id="FungiDB:PPTG_19749"/>
<dbReference type="VEuPathDB" id="FungiDB:PPTG_19748"/>